<dbReference type="GO" id="GO:0005344">
    <property type="term" value="F:oxygen carrier activity"/>
    <property type="evidence" value="ECO:0007669"/>
    <property type="project" value="UniProtKB-KW"/>
</dbReference>
<dbReference type="OrthoDB" id="9024187at2"/>
<dbReference type="InterPro" id="IPR009050">
    <property type="entry name" value="Globin-like_sf"/>
</dbReference>
<dbReference type="EMBL" id="SMAF01000006">
    <property type="protein sequence ID" value="TCS99196.1"/>
    <property type="molecule type" value="Genomic_DNA"/>
</dbReference>
<dbReference type="Pfam" id="PF00042">
    <property type="entry name" value="Globin"/>
    <property type="match status" value="1"/>
</dbReference>
<evidence type="ECO:0000313" key="4">
    <source>
        <dbReference type="Proteomes" id="UP000294599"/>
    </source>
</evidence>
<dbReference type="GO" id="GO:0019825">
    <property type="term" value="F:oxygen binding"/>
    <property type="evidence" value="ECO:0007669"/>
    <property type="project" value="InterPro"/>
</dbReference>
<evidence type="ECO:0000259" key="2">
    <source>
        <dbReference type="PROSITE" id="PS01033"/>
    </source>
</evidence>
<keyword evidence="1" id="KW-0408">Iron</keyword>
<dbReference type="Proteomes" id="UP000294599">
    <property type="component" value="Unassembled WGS sequence"/>
</dbReference>
<feature type="domain" description="Globin" evidence="2">
    <location>
        <begin position="1"/>
        <end position="135"/>
    </location>
</feature>
<dbReference type="InterPro" id="IPR000971">
    <property type="entry name" value="Globin"/>
</dbReference>
<keyword evidence="1" id="KW-0349">Heme</keyword>
<proteinExistence type="inferred from homology"/>
<dbReference type="Gene3D" id="1.10.490.10">
    <property type="entry name" value="Globins"/>
    <property type="match status" value="1"/>
</dbReference>
<comment type="caution">
    <text evidence="3">The sequence shown here is derived from an EMBL/GenBank/DDBJ whole genome shotgun (WGS) entry which is preliminary data.</text>
</comment>
<accession>A0A4R3LMW1</accession>
<evidence type="ECO:0000313" key="3">
    <source>
        <dbReference type="EMBL" id="TCS99196.1"/>
    </source>
</evidence>
<comment type="similarity">
    <text evidence="1">Belongs to the globin family.</text>
</comment>
<dbReference type="GO" id="GO:0020037">
    <property type="term" value="F:heme binding"/>
    <property type="evidence" value="ECO:0007669"/>
    <property type="project" value="InterPro"/>
</dbReference>
<name>A0A4R3LMW1_9GAMM</name>
<gene>
    <name evidence="3" type="ORF">EDC25_10634</name>
</gene>
<protein>
    <submittedName>
        <fullName evidence="3">Hemoglobin-like flavoprotein</fullName>
    </submittedName>
</protein>
<reference evidence="3 4" key="1">
    <citation type="submission" date="2019-03" db="EMBL/GenBank/DDBJ databases">
        <title>Genomic Encyclopedia of Type Strains, Phase IV (KMG-IV): sequencing the most valuable type-strain genomes for metagenomic binning, comparative biology and taxonomic classification.</title>
        <authorList>
            <person name="Goeker M."/>
        </authorList>
    </citation>
    <scope>NUCLEOTIDE SEQUENCE [LARGE SCALE GENOMIC DNA]</scope>
    <source>
        <strain evidence="3 4">DSM 21944</strain>
    </source>
</reference>
<evidence type="ECO:0000256" key="1">
    <source>
        <dbReference type="RuleBase" id="RU000356"/>
    </source>
</evidence>
<organism evidence="3 4">
    <name type="scientific">Pseudofulvimonas gallinarii</name>
    <dbReference type="NCBI Taxonomy" id="634155"/>
    <lineage>
        <taxon>Bacteria</taxon>
        <taxon>Pseudomonadati</taxon>
        <taxon>Pseudomonadota</taxon>
        <taxon>Gammaproteobacteria</taxon>
        <taxon>Lysobacterales</taxon>
        <taxon>Rhodanobacteraceae</taxon>
        <taxon>Pseudofulvimonas</taxon>
    </lineage>
</organism>
<dbReference type="PROSITE" id="PS01033">
    <property type="entry name" value="GLOBIN"/>
    <property type="match status" value="1"/>
</dbReference>
<keyword evidence="1" id="KW-0813">Transport</keyword>
<dbReference type="SUPFAM" id="SSF46458">
    <property type="entry name" value="Globin-like"/>
    <property type="match status" value="1"/>
</dbReference>
<dbReference type="RefSeq" id="WP_123522034.1">
    <property type="nucleotide sequence ID" value="NZ_JBHLWF010000031.1"/>
</dbReference>
<sequence>MSPATYADLQQSYGRCLREDSFIDKFYERFLASDPRIRAMFEKTDFAKQRMALRRGISMAILHADGSSIVERPMGQMADVHARAGRAPVPPELYPLWVNALLDTIKATDPKADDTLMRRWREAMEKVTAMFVRHY</sequence>
<keyword evidence="1" id="KW-0561">Oxygen transport</keyword>
<dbReference type="InterPro" id="IPR012292">
    <property type="entry name" value="Globin/Proto"/>
</dbReference>
<dbReference type="InterPro" id="IPR044399">
    <property type="entry name" value="Mb-like_M"/>
</dbReference>
<keyword evidence="1" id="KW-0479">Metal-binding</keyword>
<keyword evidence="4" id="KW-1185">Reference proteome</keyword>
<dbReference type="AlphaFoldDB" id="A0A4R3LMW1"/>
<dbReference type="CDD" id="cd01040">
    <property type="entry name" value="Mb-like"/>
    <property type="match status" value="1"/>
</dbReference>